<feature type="compositionally biased region" description="Basic and acidic residues" evidence="1">
    <location>
        <begin position="327"/>
        <end position="348"/>
    </location>
</feature>
<dbReference type="PROSITE" id="PS50234">
    <property type="entry name" value="VWFA"/>
    <property type="match status" value="1"/>
</dbReference>
<comment type="caution">
    <text evidence="3">The sequence shown here is derived from an EMBL/GenBank/DDBJ whole genome shotgun (WGS) entry which is preliminary data.</text>
</comment>
<protein>
    <recommendedName>
        <fullName evidence="2">VWFA domain-containing protein</fullName>
    </recommendedName>
</protein>
<name>A0A0C2S1J8_9BACL</name>
<evidence type="ECO:0000256" key="1">
    <source>
        <dbReference type="SAM" id="MobiDB-lite"/>
    </source>
</evidence>
<organism evidence="3 4">
    <name type="scientific">Jeotgalibacillus campisalis</name>
    <dbReference type="NCBI Taxonomy" id="220754"/>
    <lineage>
        <taxon>Bacteria</taxon>
        <taxon>Bacillati</taxon>
        <taxon>Bacillota</taxon>
        <taxon>Bacilli</taxon>
        <taxon>Bacillales</taxon>
        <taxon>Caryophanaceae</taxon>
        <taxon>Jeotgalibacillus</taxon>
    </lineage>
</organism>
<dbReference type="RefSeq" id="WP_041057829.1">
    <property type="nucleotide sequence ID" value="NZ_JXRR01000014.1"/>
</dbReference>
<dbReference type="AlphaFoldDB" id="A0A0C2S1J8"/>
<dbReference type="OrthoDB" id="2370292at2"/>
<gene>
    <name evidence="3" type="ORF">KR50_20810</name>
</gene>
<evidence type="ECO:0000313" key="3">
    <source>
        <dbReference type="EMBL" id="KIL47914.1"/>
    </source>
</evidence>
<dbReference type="Pfam" id="PF00092">
    <property type="entry name" value="VWA"/>
    <property type="match status" value="1"/>
</dbReference>
<feature type="compositionally biased region" description="Acidic residues" evidence="1">
    <location>
        <begin position="258"/>
        <end position="272"/>
    </location>
</feature>
<feature type="compositionally biased region" description="Basic and acidic residues" evidence="1">
    <location>
        <begin position="273"/>
        <end position="287"/>
    </location>
</feature>
<accession>A0A0C2S1J8</accession>
<dbReference type="InterPro" id="IPR051928">
    <property type="entry name" value="NorD/CobT"/>
</dbReference>
<dbReference type="InterPro" id="IPR036465">
    <property type="entry name" value="vWFA_dom_sf"/>
</dbReference>
<dbReference type="CDD" id="cd01454">
    <property type="entry name" value="vWA_norD_type"/>
    <property type="match status" value="1"/>
</dbReference>
<dbReference type="SUPFAM" id="SSF53300">
    <property type="entry name" value="vWA-like"/>
    <property type="match status" value="1"/>
</dbReference>
<dbReference type="PANTHER" id="PTHR41248">
    <property type="entry name" value="NORD PROTEIN"/>
    <property type="match status" value="1"/>
</dbReference>
<dbReference type="Gene3D" id="3.40.50.410">
    <property type="entry name" value="von Willebrand factor, type A domain"/>
    <property type="match status" value="1"/>
</dbReference>
<evidence type="ECO:0000259" key="2">
    <source>
        <dbReference type="PROSITE" id="PS50234"/>
    </source>
</evidence>
<sequence>MQRFIQFNDENVNSFQLMELIDLAKTLAKSQDMEVEYGPLNYLDVPNQKIIVSHFWDHRKREEEWFGLTSDIYLRAVGTYRYSDVREINSYLSKINKSPISSFAKQIFMMIEDARIEEEVKKIRPGTKRAFAMRRQIYTRYFQSQLNVHLVKGVHTDALLNFIYMLLHAQSPIDEWPSIQPEITLAHSFIQQQIQRSFEAKSTKQSAAISYELCGLLEEILAKDMLNEYFHLPEKIMKEWEELTFEDLKRRDPLANDDQQEEEATGEEEVMEEEFKTWHRESSDKGESFLQFDLDQGTKTNIKGNEAREGDDGDQALGMVQGSSKKAARDDFEGDVEESKSEEKGQGDVYGKENRFAFAVFEHASPIKSNEQQHYDRLKKNIFHLHKKLQKIIEKTLDHKRNQPRGSLAFGRLSKQLIPFFTEDQPKVFYKKDEESPKIDATFTLLLDCSASMQDKMEETKKGLVLFHEVLKSVRVPHEIVGFWEDTDKVSEFSQPNHLKTVISYDQSIYTNASASIMQLMPEEDNRDGFAIRHMTERLMKRNEQNRFLLVFSDGEPAAMNYEQNGIMDTHEAVLHARKHGIEVINVFLSNEEIQESQKEVIQNMYGKYSLFIPNIDELPDILFPLLKKLLYKSI</sequence>
<feature type="domain" description="VWFA" evidence="2">
    <location>
        <begin position="442"/>
        <end position="630"/>
    </location>
</feature>
<proteinExistence type="predicted"/>
<dbReference type="PANTHER" id="PTHR41248:SF1">
    <property type="entry name" value="NORD PROTEIN"/>
    <property type="match status" value="1"/>
</dbReference>
<dbReference type="PATRIC" id="fig|220754.4.peg.2099"/>
<evidence type="ECO:0000313" key="4">
    <source>
        <dbReference type="Proteomes" id="UP000031972"/>
    </source>
</evidence>
<keyword evidence="4" id="KW-1185">Reference proteome</keyword>
<dbReference type="SMART" id="SM00327">
    <property type="entry name" value="VWA"/>
    <property type="match status" value="1"/>
</dbReference>
<dbReference type="Proteomes" id="UP000031972">
    <property type="component" value="Unassembled WGS sequence"/>
</dbReference>
<feature type="region of interest" description="Disordered" evidence="1">
    <location>
        <begin position="251"/>
        <end position="348"/>
    </location>
</feature>
<dbReference type="EMBL" id="JXRR01000014">
    <property type="protein sequence ID" value="KIL47914.1"/>
    <property type="molecule type" value="Genomic_DNA"/>
</dbReference>
<reference evidence="3 4" key="1">
    <citation type="submission" date="2015-01" db="EMBL/GenBank/DDBJ databases">
        <title>Jeotgalibacillus campisalis genome sequencing.</title>
        <authorList>
            <person name="Goh K.M."/>
            <person name="Chan K.-G."/>
            <person name="Yaakop A.S."/>
            <person name="Ee R."/>
            <person name="Gan H.M."/>
            <person name="Chan C.S."/>
        </authorList>
    </citation>
    <scope>NUCLEOTIDE SEQUENCE [LARGE SCALE GENOMIC DNA]</scope>
    <source>
        <strain evidence="3 4">SF-57</strain>
    </source>
</reference>
<dbReference type="InterPro" id="IPR002035">
    <property type="entry name" value="VWF_A"/>
</dbReference>